<dbReference type="InterPro" id="IPR018063">
    <property type="entry name" value="SAM_MeTrfase_RsmI_CS"/>
</dbReference>
<comment type="subcellular location">
    <subcellularLocation>
        <location evidence="6">Cytoplasm</location>
    </subcellularLocation>
</comment>
<keyword evidence="5 6" id="KW-0949">S-adenosyl-L-methionine</keyword>
<dbReference type="OrthoDB" id="9809084at2"/>
<comment type="function">
    <text evidence="6">Catalyzes the 2'-O-methylation of the ribose of cytidine 1402 (C1402) in 16S rRNA.</text>
</comment>
<comment type="similarity">
    <text evidence="6">Belongs to the methyltransferase superfamily. RsmI family.</text>
</comment>
<evidence type="ECO:0000256" key="1">
    <source>
        <dbReference type="ARBA" id="ARBA00022490"/>
    </source>
</evidence>
<dbReference type="PANTHER" id="PTHR46111">
    <property type="entry name" value="RIBOSOMAL RNA SMALL SUBUNIT METHYLTRANSFERASE I"/>
    <property type="match status" value="1"/>
</dbReference>
<dbReference type="Proteomes" id="UP000050277">
    <property type="component" value="Unassembled WGS sequence"/>
</dbReference>
<sequence length="297" mass="32534">MAVLYVVATPIGNLEDISPRGLRILQEVGLIAAEDTRHTRRLLQRYQIETRLIAYHEHNKLARLDTILLALANGEDVALVSDAGTPAISDPGYELVGAVIGAGFAVVPIPGPSAVITGLSASGLPTDRFYYLGFPPRRSKERCALFSEVVDIPATLVLYEAPHRICDSLADALSVLGDRPAAVARELTKLHEQFVRGTLSELVSHFNTTEPRGEFVLMIGGATRPAKRKPTSPVTNELGVVVASDELPIEVDWDLIRAELQRLRAEGWTGTKAAKQLAKQYELDRHQVYSEWSNLPE</sequence>
<dbReference type="PANTHER" id="PTHR46111:SF1">
    <property type="entry name" value="RIBOSOMAL RNA SMALL SUBUNIT METHYLTRANSFERASE I"/>
    <property type="match status" value="1"/>
</dbReference>
<dbReference type="Gene3D" id="3.40.1010.10">
    <property type="entry name" value="Cobalt-precorrin-4 Transmethylase, Domain 1"/>
    <property type="match status" value="1"/>
</dbReference>
<proteinExistence type="inferred from homology"/>
<comment type="catalytic activity">
    <reaction evidence="6">
        <text>cytidine(1402) in 16S rRNA + S-adenosyl-L-methionine = 2'-O-methylcytidine(1402) in 16S rRNA + S-adenosyl-L-homocysteine + H(+)</text>
        <dbReference type="Rhea" id="RHEA:42924"/>
        <dbReference type="Rhea" id="RHEA-COMP:10285"/>
        <dbReference type="Rhea" id="RHEA-COMP:10286"/>
        <dbReference type="ChEBI" id="CHEBI:15378"/>
        <dbReference type="ChEBI" id="CHEBI:57856"/>
        <dbReference type="ChEBI" id="CHEBI:59789"/>
        <dbReference type="ChEBI" id="CHEBI:74495"/>
        <dbReference type="ChEBI" id="CHEBI:82748"/>
        <dbReference type="EC" id="2.1.1.198"/>
    </reaction>
</comment>
<dbReference type="GO" id="GO:0070677">
    <property type="term" value="F:rRNA (cytosine-2'-O-)-methyltransferase activity"/>
    <property type="evidence" value="ECO:0007669"/>
    <property type="project" value="UniProtKB-UniRule"/>
</dbReference>
<dbReference type="GO" id="GO:0005737">
    <property type="term" value="C:cytoplasm"/>
    <property type="evidence" value="ECO:0007669"/>
    <property type="project" value="UniProtKB-SubCell"/>
</dbReference>
<dbReference type="Pfam" id="PF00590">
    <property type="entry name" value="TP_methylase"/>
    <property type="match status" value="1"/>
</dbReference>
<dbReference type="STRING" id="70996.SE18_21160"/>
<dbReference type="PATRIC" id="fig|70996.4.peg.2049"/>
<evidence type="ECO:0000313" key="8">
    <source>
        <dbReference type="EMBL" id="KPL81204.1"/>
    </source>
</evidence>
<dbReference type="NCBIfam" id="TIGR00096">
    <property type="entry name" value="16S rRNA (cytidine(1402)-2'-O)-methyltransferase"/>
    <property type="match status" value="1"/>
</dbReference>
<dbReference type="InterPro" id="IPR000878">
    <property type="entry name" value="4pyrrol_Mease"/>
</dbReference>
<dbReference type="PIRSF" id="PIRSF005917">
    <property type="entry name" value="MTase_YraL"/>
    <property type="match status" value="1"/>
</dbReference>
<dbReference type="FunFam" id="3.40.1010.10:FF:000007">
    <property type="entry name" value="Ribosomal RNA small subunit methyltransferase I"/>
    <property type="match status" value="1"/>
</dbReference>
<feature type="domain" description="Tetrapyrrole methylase" evidence="7">
    <location>
        <begin position="4"/>
        <end position="202"/>
    </location>
</feature>
<dbReference type="Gene3D" id="3.30.950.10">
    <property type="entry name" value="Methyltransferase, Cobalt-precorrin-4 Transmethylase, Domain 2"/>
    <property type="match status" value="1"/>
</dbReference>
<dbReference type="AlphaFoldDB" id="A0A0P6XXE7"/>
<evidence type="ECO:0000256" key="3">
    <source>
        <dbReference type="ARBA" id="ARBA00022603"/>
    </source>
</evidence>
<organism evidence="8 9">
    <name type="scientific">Herpetosiphon geysericola</name>
    <dbReference type="NCBI Taxonomy" id="70996"/>
    <lineage>
        <taxon>Bacteria</taxon>
        <taxon>Bacillati</taxon>
        <taxon>Chloroflexota</taxon>
        <taxon>Chloroflexia</taxon>
        <taxon>Herpetosiphonales</taxon>
        <taxon>Herpetosiphonaceae</taxon>
        <taxon>Herpetosiphon</taxon>
    </lineage>
</organism>
<protein>
    <recommendedName>
        <fullName evidence="6">Ribosomal RNA small subunit methyltransferase I</fullName>
        <ecNumber evidence="6">2.1.1.198</ecNumber>
    </recommendedName>
    <alternativeName>
        <fullName evidence="6">16S rRNA 2'-O-ribose C1402 methyltransferase</fullName>
    </alternativeName>
    <alternativeName>
        <fullName evidence="6">rRNA (cytidine-2'-O-)-methyltransferase RsmI</fullName>
    </alternativeName>
</protein>
<dbReference type="EMBL" id="LGKP01000035">
    <property type="protein sequence ID" value="KPL81204.1"/>
    <property type="molecule type" value="Genomic_DNA"/>
</dbReference>
<name>A0A0P6XXE7_9CHLR</name>
<keyword evidence="3 6" id="KW-0489">Methyltransferase</keyword>
<reference evidence="8 9" key="1">
    <citation type="submission" date="2015-07" db="EMBL/GenBank/DDBJ databases">
        <title>Whole genome sequence of Herpetosiphon geysericola DSM 7119.</title>
        <authorList>
            <person name="Hemp J."/>
            <person name="Ward L.M."/>
            <person name="Pace L.A."/>
            <person name="Fischer W.W."/>
        </authorList>
    </citation>
    <scope>NUCLEOTIDE SEQUENCE [LARGE SCALE GENOMIC DNA]</scope>
    <source>
        <strain evidence="8 9">DSM 7119</strain>
    </source>
</reference>
<keyword evidence="1 6" id="KW-0963">Cytoplasm</keyword>
<dbReference type="FunFam" id="3.30.950.10:FF:000002">
    <property type="entry name" value="Ribosomal RNA small subunit methyltransferase I"/>
    <property type="match status" value="1"/>
</dbReference>
<evidence type="ECO:0000313" key="9">
    <source>
        <dbReference type="Proteomes" id="UP000050277"/>
    </source>
</evidence>
<dbReference type="RefSeq" id="WP_054536460.1">
    <property type="nucleotide sequence ID" value="NZ_LGKP01000035.1"/>
</dbReference>
<dbReference type="InterPro" id="IPR014776">
    <property type="entry name" value="4pyrrole_Mease_sub2"/>
</dbReference>
<accession>A0A0P6XXE7</accession>
<keyword evidence="4 6" id="KW-0808">Transferase</keyword>
<dbReference type="PROSITE" id="PS01296">
    <property type="entry name" value="RSMI"/>
    <property type="match status" value="1"/>
</dbReference>
<keyword evidence="9" id="KW-1185">Reference proteome</keyword>
<dbReference type="InterPro" id="IPR008189">
    <property type="entry name" value="rRNA_ssu_MeTfrase_I"/>
</dbReference>
<dbReference type="InterPro" id="IPR014777">
    <property type="entry name" value="4pyrrole_Mease_sub1"/>
</dbReference>
<evidence type="ECO:0000256" key="5">
    <source>
        <dbReference type="ARBA" id="ARBA00022691"/>
    </source>
</evidence>
<keyword evidence="2 6" id="KW-0698">rRNA processing</keyword>
<dbReference type="CDD" id="cd11648">
    <property type="entry name" value="RsmI"/>
    <property type="match status" value="1"/>
</dbReference>
<comment type="caution">
    <text evidence="8">The sequence shown here is derived from an EMBL/GenBank/DDBJ whole genome shotgun (WGS) entry which is preliminary data.</text>
</comment>
<evidence type="ECO:0000256" key="2">
    <source>
        <dbReference type="ARBA" id="ARBA00022552"/>
    </source>
</evidence>
<gene>
    <name evidence="6" type="primary">rsmI</name>
    <name evidence="8" type="ORF">SE18_21160</name>
</gene>
<evidence type="ECO:0000256" key="4">
    <source>
        <dbReference type="ARBA" id="ARBA00022679"/>
    </source>
</evidence>
<dbReference type="HAMAP" id="MF_01877">
    <property type="entry name" value="16SrRNA_methyltr_I"/>
    <property type="match status" value="1"/>
</dbReference>
<dbReference type="SUPFAM" id="SSF53790">
    <property type="entry name" value="Tetrapyrrole methylase"/>
    <property type="match status" value="1"/>
</dbReference>
<evidence type="ECO:0000259" key="7">
    <source>
        <dbReference type="Pfam" id="PF00590"/>
    </source>
</evidence>
<dbReference type="InterPro" id="IPR035996">
    <property type="entry name" value="4pyrrol_Methylase_sf"/>
</dbReference>
<evidence type="ECO:0000256" key="6">
    <source>
        <dbReference type="HAMAP-Rule" id="MF_01877"/>
    </source>
</evidence>
<dbReference type="EC" id="2.1.1.198" evidence="6"/>